<name>A0ABD0LAY3_9CAEN</name>
<gene>
    <name evidence="1" type="ORF">BaRGS_00012330</name>
</gene>
<organism evidence="1 2">
    <name type="scientific">Batillaria attramentaria</name>
    <dbReference type="NCBI Taxonomy" id="370345"/>
    <lineage>
        <taxon>Eukaryota</taxon>
        <taxon>Metazoa</taxon>
        <taxon>Spiralia</taxon>
        <taxon>Lophotrochozoa</taxon>
        <taxon>Mollusca</taxon>
        <taxon>Gastropoda</taxon>
        <taxon>Caenogastropoda</taxon>
        <taxon>Sorbeoconcha</taxon>
        <taxon>Cerithioidea</taxon>
        <taxon>Batillariidae</taxon>
        <taxon>Batillaria</taxon>
    </lineage>
</organism>
<dbReference type="AlphaFoldDB" id="A0ABD0LAY3"/>
<evidence type="ECO:0000313" key="1">
    <source>
        <dbReference type="EMBL" id="KAK7496408.1"/>
    </source>
</evidence>
<evidence type="ECO:0000313" key="2">
    <source>
        <dbReference type="Proteomes" id="UP001519460"/>
    </source>
</evidence>
<dbReference type="EMBL" id="JACVVK020000067">
    <property type="protein sequence ID" value="KAK7496408.1"/>
    <property type="molecule type" value="Genomic_DNA"/>
</dbReference>
<protein>
    <submittedName>
        <fullName evidence="1">Uncharacterized protein</fullName>
    </submittedName>
</protein>
<dbReference type="Proteomes" id="UP001519460">
    <property type="component" value="Unassembled WGS sequence"/>
</dbReference>
<comment type="caution">
    <text evidence="1">The sequence shown here is derived from an EMBL/GenBank/DDBJ whole genome shotgun (WGS) entry which is preliminary data.</text>
</comment>
<accession>A0ABD0LAY3</accession>
<keyword evidence="2" id="KW-1185">Reference proteome</keyword>
<proteinExistence type="predicted"/>
<sequence length="206" mass="23967">MRKIRGSVNSSFCAIKRNGPKLTEPFGISEIKYSQGTKRDYKNMIHFHETHFSISISWYKHAQVHIYTSELQQHLECSRHSLLTSTVNSLLKFKLTADIHCEYTVDIHCKLTVNIHSDEQSPWNAQNVHFAYQTHGADTKAKRPRAMMQMCWMLNSESICTNKQQNEKEQRMKNFCPTVHLLERGRGEVGQTDITYDYTNHETVTS</sequence>
<reference evidence="1 2" key="1">
    <citation type="journal article" date="2023" name="Sci. Data">
        <title>Genome assembly of the Korean intertidal mud-creeper Batillaria attramentaria.</title>
        <authorList>
            <person name="Patra A.K."/>
            <person name="Ho P.T."/>
            <person name="Jun S."/>
            <person name="Lee S.J."/>
            <person name="Kim Y."/>
            <person name="Won Y.J."/>
        </authorList>
    </citation>
    <scope>NUCLEOTIDE SEQUENCE [LARGE SCALE GENOMIC DNA]</scope>
    <source>
        <strain evidence="1">Wonlab-2016</strain>
    </source>
</reference>